<dbReference type="STRING" id="311334.SAMN05421846_11453"/>
<accession>A0A1G8NMG6</accession>
<proteinExistence type="predicted"/>
<dbReference type="PROSITE" id="PS51257">
    <property type="entry name" value="PROKAR_LIPOPROTEIN"/>
    <property type="match status" value="1"/>
</dbReference>
<protein>
    <recommendedName>
        <fullName evidence="4">Lipoprotein</fullName>
    </recommendedName>
</protein>
<evidence type="ECO:0000313" key="3">
    <source>
        <dbReference type="Proteomes" id="UP000198869"/>
    </source>
</evidence>
<dbReference type="Proteomes" id="UP000198869">
    <property type="component" value="Unassembled WGS sequence"/>
</dbReference>
<feature type="signal peptide" evidence="1">
    <location>
        <begin position="1"/>
        <end position="18"/>
    </location>
</feature>
<organism evidence="2 3">
    <name type="scientific">Chryseobacterium taeanense</name>
    <dbReference type="NCBI Taxonomy" id="311334"/>
    <lineage>
        <taxon>Bacteria</taxon>
        <taxon>Pseudomonadati</taxon>
        <taxon>Bacteroidota</taxon>
        <taxon>Flavobacteriia</taxon>
        <taxon>Flavobacteriales</taxon>
        <taxon>Weeksellaceae</taxon>
        <taxon>Chryseobacterium group</taxon>
        <taxon>Chryseobacterium</taxon>
    </lineage>
</organism>
<evidence type="ECO:0008006" key="4">
    <source>
        <dbReference type="Google" id="ProtNLM"/>
    </source>
</evidence>
<name>A0A1G8NMG6_9FLAO</name>
<evidence type="ECO:0000256" key="1">
    <source>
        <dbReference type="SAM" id="SignalP"/>
    </source>
</evidence>
<keyword evidence="1" id="KW-0732">Signal</keyword>
<feature type="chain" id="PRO_5011747201" description="Lipoprotein" evidence="1">
    <location>
        <begin position="19"/>
        <end position="134"/>
    </location>
</feature>
<evidence type="ECO:0000313" key="2">
    <source>
        <dbReference type="EMBL" id="SDI81491.1"/>
    </source>
</evidence>
<dbReference type="OrthoDB" id="1260657at2"/>
<dbReference type="RefSeq" id="WP_089861160.1">
    <property type="nucleotide sequence ID" value="NZ_FNDW01000014.1"/>
</dbReference>
<keyword evidence="3" id="KW-1185">Reference proteome</keyword>
<gene>
    <name evidence="2" type="ORF">SAMN05421846_11453</name>
</gene>
<dbReference type="AlphaFoldDB" id="A0A1G8NMG6"/>
<sequence length="134" mass="15178">MKKIFLFLLPFLLFTACGEDCYNAPQPIAFKFVDSNDVNLITNGTLTNYSVKEENQTTIQLTKTNDDMLILENVGAYDGTKNYNFISNIKNFTFTIQSSEFKGGCDGYQINKLTFTGVGIDVKDENGYYKIIFQ</sequence>
<dbReference type="EMBL" id="FNDW01000014">
    <property type="protein sequence ID" value="SDI81491.1"/>
    <property type="molecule type" value="Genomic_DNA"/>
</dbReference>
<reference evidence="3" key="1">
    <citation type="submission" date="2016-10" db="EMBL/GenBank/DDBJ databases">
        <authorList>
            <person name="Varghese N."/>
            <person name="Submissions S."/>
        </authorList>
    </citation>
    <scope>NUCLEOTIDE SEQUENCE [LARGE SCALE GENOMIC DNA]</scope>
    <source>
        <strain evidence="3">DSM 17071</strain>
    </source>
</reference>